<evidence type="ECO:0000313" key="1">
    <source>
        <dbReference type="EMBL" id="WLR42284.1"/>
    </source>
</evidence>
<protein>
    <submittedName>
        <fullName evidence="1">AAA family ATPase</fullName>
    </submittedName>
</protein>
<evidence type="ECO:0000313" key="2">
    <source>
        <dbReference type="Proteomes" id="UP001197974"/>
    </source>
</evidence>
<gene>
    <name evidence="1" type="ORF">LC087_16390</name>
</gene>
<dbReference type="EMBL" id="CP129013">
    <property type="protein sequence ID" value="WLR42284.1"/>
    <property type="molecule type" value="Genomic_DNA"/>
</dbReference>
<reference evidence="1 2" key="1">
    <citation type="submission" date="2023-06" db="EMBL/GenBank/DDBJ databases">
        <title>Five Gram-positive bacteria isolated from mangrove sediments in Shenzhen, Guangdong, China.</title>
        <authorList>
            <person name="Yu S."/>
            <person name="Zheng W."/>
            <person name="Huang Y."/>
        </authorList>
    </citation>
    <scope>NUCLEOTIDE SEQUENCE [LARGE SCALE GENOMIC DNA]</scope>
    <source>
        <strain evidence="1 2">SaN35-3</strain>
    </source>
</reference>
<dbReference type="Pfam" id="PF13238">
    <property type="entry name" value="AAA_18"/>
    <property type="match status" value="1"/>
</dbReference>
<accession>A0ABY9JTZ6</accession>
<proteinExistence type="predicted"/>
<dbReference type="SUPFAM" id="SSF52540">
    <property type="entry name" value="P-loop containing nucleoside triphosphate hydrolases"/>
    <property type="match status" value="1"/>
</dbReference>
<dbReference type="Gene3D" id="3.40.50.300">
    <property type="entry name" value="P-loop containing nucleotide triphosphate hydrolases"/>
    <property type="match status" value="1"/>
</dbReference>
<dbReference type="Proteomes" id="UP001197974">
    <property type="component" value="Chromosome"/>
</dbReference>
<sequence>MIIMINGAFGVGKTTVSHLLKEKIENSMIFDPEEVGFLLRDTVPHEVRYEEENTDDFQDFVLWKVVTVQLAEHLISHYKVNLIVPMTIYQKDNFHYIFNGFKNIDENTYHFCLKASKDTIYERLLKRGEKEGNWCFQQTEKCLQAFENGSFREYINTENINENEVVSKIMECINDSTKRLCISE</sequence>
<keyword evidence="2" id="KW-1185">Reference proteome</keyword>
<dbReference type="InterPro" id="IPR027417">
    <property type="entry name" value="P-loop_NTPase"/>
</dbReference>
<organism evidence="1 2">
    <name type="scientific">Bacillus carboniphilus</name>
    <dbReference type="NCBI Taxonomy" id="86663"/>
    <lineage>
        <taxon>Bacteria</taxon>
        <taxon>Bacillati</taxon>
        <taxon>Bacillota</taxon>
        <taxon>Bacilli</taxon>
        <taxon>Bacillales</taxon>
        <taxon>Bacillaceae</taxon>
        <taxon>Bacillus</taxon>
    </lineage>
</organism>
<name>A0ABY9JTZ6_9BACI</name>
<dbReference type="RefSeq" id="WP_226542645.1">
    <property type="nucleotide sequence ID" value="NZ_CP129013.1"/>
</dbReference>